<feature type="domain" description="DALR anticodon binding" evidence="11">
    <location>
        <begin position="467"/>
        <end position="587"/>
    </location>
</feature>
<name>A0ABY4DAL2_9SPIR</name>
<dbReference type="InterPro" id="IPR014729">
    <property type="entry name" value="Rossmann-like_a/b/a_fold"/>
</dbReference>
<reference evidence="14" key="1">
    <citation type="journal article" date="2024" name="J Bioinform Genom">
        <title>Complete genome sequence of the type strain bacterium Sphaerochaeta associata GLS2t (VKM B-2742)t.</title>
        <authorList>
            <person name="Troshina O.Y."/>
            <person name="Tepeeva A.N."/>
            <person name="Arzamasceva V.O."/>
            <person name="Whitman W.B."/>
            <person name="Varghese N."/>
            <person name="Shapiro N."/>
            <person name="Woyke T."/>
            <person name="Kripides N.C."/>
            <person name="Vasilenko O.V."/>
        </authorList>
    </citation>
    <scope>NUCLEOTIDE SEQUENCE [LARGE SCALE GENOMIC DNA]</scope>
    <source>
        <strain evidence="14">GLS2T</strain>
    </source>
</reference>
<accession>A0ABY4DAL2</accession>
<evidence type="ECO:0000313" key="13">
    <source>
        <dbReference type="EMBL" id="UOM50007.1"/>
    </source>
</evidence>
<dbReference type="InterPro" id="IPR008909">
    <property type="entry name" value="DALR_anticod-bd"/>
</dbReference>
<dbReference type="NCBIfam" id="TIGR00456">
    <property type="entry name" value="argS"/>
    <property type="match status" value="1"/>
</dbReference>
<proteinExistence type="inferred from homology"/>
<dbReference type="InterPro" id="IPR036695">
    <property type="entry name" value="Arg-tRNA-synth_N_sf"/>
</dbReference>
<dbReference type="Pfam" id="PF00750">
    <property type="entry name" value="tRNA-synt_1d"/>
    <property type="match status" value="1"/>
</dbReference>
<evidence type="ECO:0000256" key="2">
    <source>
        <dbReference type="ARBA" id="ARBA00022490"/>
    </source>
</evidence>
<dbReference type="RefSeq" id="WP_244771401.1">
    <property type="nucleotide sequence ID" value="NZ_CP094929.1"/>
</dbReference>
<dbReference type="PANTHER" id="PTHR11956:SF5">
    <property type="entry name" value="ARGININE--TRNA LIGASE, CYTOPLASMIC"/>
    <property type="match status" value="1"/>
</dbReference>
<comment type="similarity">
    <text evidence="1 9 10">Belongs to the class-I aminoacyl-tRNA synthetase family.</text>
</comment>
<keyword evidence="4 9" id="KW-0547">Nucleotide-binding</keyword>
<protein>
    <recommendedName>
        <fullName evidence="9">Arginine--tRNA ligase</fullName>
        <ecNumber evidence="9">6.1.1.19</ecNumber>
    </recommendedName>
    <alternativeName>
        <fullName evidence="9">Arginyl-tRNA synthetase</fullName>
        <shortName evidence="9">ArgRS</shortName>
    </alternativeName>
</protein>
<dbReference type="InterPro" id="IPR005148">
    <property type="entry name" value="Arg-tRNA-synth_N"/>
</dbReference>
<evidence type="ECO:0000256" key="4">
    <source>
        <dbReference type="ARBA" id="ARBA00022741"/>
    </source>
</evidence>
<comment type="subunit">
    <text evidence="9">Monomer.</text>
</comment>
<evidence type="ECO:0000256" key="9">
    <source>
        <dbReference type="HAMAP-Rule" id="MF_00123"/>
    </source>
</evidence>
<evidence type="ECO:0000256" key="1">
    <source>
        <dbReference type="ARBA" id="ARBA00005594"/>
    </source>
</evidence>
<dbReference type="InterPro" id="IPR009080">
    <property type="entry name" value="tRNAsynth_Ia_anticodon-bd"/>
</dbReference>
<dbReference type="Gene3D" id="3.40.50.620">
    <property type="entry name" value="HUPs"/>
    <property type="match status" value="1"/>
</dbReference>
<dbReference type="Gene3D" id="3.30.1360.70">
    <property type="entry name" value="Arginyl tRNA synthetase N-terminal domain"/>
    <property type="match status" value="1"/>
</dbReference>
<evidence type="ECO:0000259" key="12">
    <source>
        <dbReference type="SMART" id="SM01016"/>
    </source>
</evidence>
<evidence type="ECO:0000259" key="11">
    <source>
        <dbReference type="SMART" id="SM00836"/>
    </source>
</evidence>
<evidence type="ECO:0000256" key="6">
    <source>
        <dbReference type="ARBA" id="ARBA00022917"/>
    </source>
</evidence>
<evidence type="ECO:0000256" key="5">
    <source>
        <dbReference type="ARBA" id="ARBA00022840"/>
    </source>
</evidence>
<dbReference type="GO" id="GO:0004814">
    <property type="term" value="F:arginine-tRNA ligase activity"/>
    <property type="evidence" value="ECO:0007669"/>
    <property type="project" value="UniProtKB-EC"/>
</dbReference>
<keyword evidence="5 9" id="KW-0067">ATP-binding</keyword>
<dbReference type="PROSITE" id="PS00178">
    <property type="entry name" value="AA_TRNA_LIGASE_I"/>
    <property type="match status" value="1"/>
</dbReference>
<gene>
    <name evidence="9 13" type="primary">argS</name>
    <name evidence="13" type="ORF">MUG09_10615</name>
</gene>
<dbReference type="InterPro" id="IPR001278">
    <property type="entry name" value="Arg-tRNA-ligase"/>
</dbReference>
<feature type="short sequence motif" description="'HIGH' region" evidence="9">
    <location>
        <begin position="133"/>
        <end position="143"/>
    </location>
</feature>
<dbReference type="Gene3D" id="1.10.730.10">
    <property type="entry name" value="Isoleucyl-tRNA Synthetase, Domain 1"/>
    <property type="match status" value="1"/>
</dbReference>
<sequence>MLNAVREIWKTLIEEQLALYAKEVLGQDVQMPPLAVQTPPKPELGDLAFPLFTYAKMLRTAPPMLATELKGRIEKLADRPLGDLLVAGPYLNVRIDMSALATSLSHSIAEQKHLYGTNESMADKRVTIEFSCPNTNKPLHLGHMRNDSLGESVAAVLKANGATVRKVNLINNRGVHICKSMLAYQKFGNGETPQSSGIKGDHLVGKYYVMFAKWAKDDPSAEDQAQEMLRQWEAGDEQVIELWKLMNGWTLDGLQESYEKMGISFDAYYYESETYKYGKDEILKGLEQGVFYREEDGSVWVDLEPIKLDKKVLLRKDGTSLYMTQDVGTAIMRHKDWPFDSLIYVVASEQQYHFRVLFYVLEKLGYEWASDLHHLSYGMVNLPDGKMKSREGTVVDADELVDTLTSLARKEIEAKEREALVDDVDKTSQSIALGALNYYLLQVTPTKDMIFNPAESISFNGNTGPYLQYMGARISSMLRKYELEYAEIQKLGFDSSLLTLSDEREIIKQIALYPEVVQKAGSSYDPSLLCTYLYDLSKLFSRWYHDNPVLKAASPVLVRSRIELATMVLQVLKNAFGLVGIPFLASM</sequence>
<comment type="catalytic activity">
    <reaction evidence="8 9">
        <text>tRNA(Arg) + L-arginine + ATP = L-arginyl-tRNA(Arg) + AMP + diphosphate</text>
        <dbReference type="Rhea" id="RHEA:20301"/>
        <dbReference type="Rhea" id="RHEA-COMP:9658"/>
        <dbReference type="Rhea" id="RHEA-COMP:9673"/>
        <dbReference type="ChEBI" id="CHEBI:30616"/>
        <dbReference type="ChEBI" id="CHEBI:32682"/>
        <dbReference type="ChEBI" id="CHEBI:33019"/>
        <dbReference type="ChEBI" id="CHEBI:78442"/>
        <dbReference type="ChEBI" id="CHEBI:78513"/>
        <dbReference type="ChEBI" id="CHEBI:456215"/>
        <dbReference type="EC" id="6.1.1.19"/>
    </reaction>
</comment>
<evidence type="ECO:0000256" key="10">
    <source>
        <dbReference type="RuleBase" id="RU363038"/>
    </source>
</evidence>
<dbReference type="InterPro" id="IPR035684">
    <property type="entry name" value="ArgRS_core"/>
</dbReference>
<organism evidence="13 14">
    <name type="scientific">Sphaerochaeta associata</name>
    <dbReference type="NCBI Taxonomy" id="1129264"/>
    <lineage>
        <taxon>Bacteria</taxon>
        <taxon>Pseudomonadati</taxon>
        <taxon>Spirochaetota</taxon>
        <taxon>Spirochaetia</taxon>
        <taxon>Spirochaetales</taxon>
        <taxon>Sphaerochaetaceae</taxon>
        <taxon>Sphaerochaeta</taxon>
    </lineage>
</organism>
<dbReference type="SUPFAM" id="SSF55190">
    <property type="entry name" value="Arginyl-tRNA synthetase (ArgRS), N-terminal 'additional' domain"/>
    <property type="match status" value="1"/>
</dbReference>
<dbReference type="SUPFAM" id="SSF52374">
    <property type="entry name" value="Nucleotidylyl transferase"/>
    <property type="match status" value="1"/>
</dbReference>
<keyword evidence="2 9" id="KW-0963">Cytoplasm</keyword>
<dbReference type="Pfam" id="PF03485">
    <property type="entry name" value="Arg_tRNA_synt_N"/>
    <property type="match status" value="1"/>
</dbReference>
<dbReference type="SUPFAM" id="SSF47323">
    <property type="entry name" value="Anticodon-binding domain of a subclass of class I aminoacyl-tRNA synthetases"/>
    <property type="match status" value="1"/>
</dbReference>
<dbReference type="EC" id="6.1.1.19" evidence="9"/>
<dbReference type="SMART" id="SM01016">
    <property type="entry name" value="Arg_tRNA_synt_N"/>
    <property type="match status" value="1"/>
</dbReference>
<dbReference type="EMBL" id="CP094929">
    <property type="protein sequence ID" value="UOM50007.1"/>
    <property type="molecule type" value="Genomic_DNA"/>
</dbReference>
<keyword evidence="7 9" id="KW-0030">Aminoacyl-tRNA synthetase</keyword>
<dbReference type="Proteomes" id="UP000829708">
    <property type="component" value="Chromosome"/>
</dbReference>
<evidence type="ECO:0000313" key="14">
    <source>
        <dbReference type="Proteomes" id="UP000829708"/>
    </source>
</evidence>
<keyword evidence="6 9" id="KW-0648">Protein biosynthesis</keyword>
<keyword evidence="3 9" id="KW-0436">Ligase</keyword>
<evidence type="ECO:0000256" key="7">
    <source>
        <dbReference type="ARBA" id="ARBA00023146"/>
    </source>
</evidence>
<keyword evidence="14" id="KW-1185">Reference proteome</keyword>
<dbReference type="SMART" id="SM00836">
    <property type="entry name" value="DALR_1"/>
    <property type="match status" value="1"/>
</dbReference>
<evidence type="ECO:0000256" key="3">
    <source>
        <dbReference type="ARBA" id="ARBA00022598"/>
    </source>
</evidence>
<dbReference type="CDD" id="cd00671">
    <property type="entry name" value="ArgRS_core"/>
    <property type="match status" value="1"/>
</dbReference>
<comment type="subcellular location">
    <subcellularLocation>
        <location evidence="9">Cytoplasm</location>
    </subcellularLocation>
</comment>
<dbReference type="HAMAP" id="MF_00123">
    <property type="entry name" value="Arg_tRNA_synth"/>
    <property type="match status" value="1"/>
</dbReference>
<evidence type="ECO:0000256" key="8">
    <source>
        <dbReference type="ARBA" id="ARBA00049339"/>
    </source>
</evidence>
<feature type="domain" description="Arginyl tRNA synthetase N-terminal" evidence="12">
    <location>
        <begin position="7"/>
        <end position="95"/>
    </location>
</feature>
<dbReference type="Pfam" id="PF05746">
    <property type="entry name" value="DALR_1"/>
    <property type="match status" value="1"/>
</dbReference>
<dbReference type="InterPro" id="IPR001412">
    <property type="entry name" value="aa-tRNA-synth_I_CS"/>
</dbReference>
<dbReference type="PANTHER" id="PTHR11956">
    <property type="entry name" value="ARGINYL-TRNA SYNTHETASE"/>
    <property type="match status" value="1"/>
</dbReference>
<dbReference type="PRINTS" id="PR01038">
    <property type="entry name" value="TRNASYNTHARG"/>
</dbReference>